<dbReference type="InterPro" id="IPR050808">
    <property type="entry name" value="Phage_Integrase"/>
</dbReference>
<organism evidence="6 7">
    <name type="scientific">Cupriavidus basilensis OR16</name>
    <dbReference type="NCBI Taxonomy" id="1127483"/>
    <lineage>
        <taxon>Bacteria</taxon>
        <taxon>Pseudomonadati</taxon>
        <taxon>Pseudomonadota</taxon>
        <taxon>Betaproteobacteria</taxon>
        <taxon>Burkholderiales</taxon>
        <taxon>Burkholderiaceae</taxon>
        <taxon>Cupriavidus</taxon>
    </lineage>
</organism>
<dbReference type="InterPro" id="IPR002104">
    <property type="entry name" value="Integrase_catalytic"/>
</dbReference>
<evidence type="ECO:0000256" key="3">
    <source>
        <dbReference type="ARBA" id="ARBA00023125"/>
    </source>
</evidence>
<sequence length="401" mass="45017">MPLTDVSVRNAKPKEKPYKLADGLGMYLEITPGGSRYWRLKYRIAGKEKRLALGVYPAVSLAQARTARDEARKLIAAGIDPSKAKQEAKQAAAVAHASTFEVIAREWHEKKVDTWTDDHAVKILRSLVLNVFPDLGARPIAEITPPELLMTLRKVESRNALEIASRLLQRCSTVFRYAIATGRATYNPAGDLKGALKVSKVEHMARVGPDEIPELMRKIRGYDGDLVTRVAMQLLALTFVRTSELIGAHWSEIDFDAAEWRIPAERMKMRDPHIVALSRQAISLLREVEKLTGGRPHVFYSARGAGHISNNTILYGLYRLGYHSRMTGHGFRGLASTMLHEMGYSPDVIERQLAHVERNKVRAAYNHAQYLPERRRMMQHWADYLDQLAAGAKIIPLNGVA</sequence>
<reference evidence="6 7" key="1">
    <citation type="journal article" date="2012" name="J. Bacteriol.">
        <title>De Novo Genome Project of Cupriavidus basilensis OR16.</title>
        <authorList>
            <person name="Cserhati M."/>
            <person name="Kriszt B."/>
            <person name="Szoboszlay S."/>
            <person name="Toth A."/>
            <person name="Szabo I."/>
            <person name="Tancsics A."/>
            <person name="Nagy I."/>
            <person name="Horvath B."/>
            <person name="Nagy I."/>
            <person name="Kukolya J."/>
        </authorList>
    </citation>
    <scope>NUCLEOTIDE SEQUENCE [LARGE SCALE GENOMIC DNA]</scope>
    <source>
        <strain evidence="6 7">OR16</strain>
    </source>
</reference>
<keyword evidence="3" id="KW-0238">DNA-binding</keyword>
<comment type="caution">
    <text evidence="6">The sequence shown here is derived from an EMBL/GenBank/DDBJ whole genome shotgun (WGS) entry which is preliminary data.</text>
</comment>
<dbReference type="AlphaFoldDB" id="H1S8C2"/>
<keyword evidence="2" id="KW-0229">DNA integration</keyword>
<dbReference type="Gene3D" id="3.30.160.390">
    <property type="entry name" value="Integrase, DNA-binding domain"/>
    <property type="match status" value="1"/>
</dbReference>
<evidence type="ECO:0000313" key="6">
    <source>
        <dbReference type="EMBL" id="EHP41242.1"/>
    </source>
</evidence>
<dbReference type="InterPro" id="IPR010998">
    <property type="entry name" value="Integrase_recombinase_N"/>
</dbReference>
<evidence type="ECO:0000256" key="2">
    <source>
        <dbReference type="ARBA" id="ARBA00022908"/>
    </source>
</evidence>
<dbReference type="InterPro" id="IPR053876">
    <property type="entry name" value="Phage_int_M"/>
</dbReference>
<evidence type="ECO:0000259" key="5">
    <source>
        <dbReference type="PROSITE" id="PS51898"/>
    </source>
</evidence>
<dbReference type="Gene3D" id="1.10.443.10">
    <property type="entry name" value="Intergrase catalytic core"/>
    <property type="match status" value="1"/>
</dbReference>
<keyword evidence="4" id="KW-0233">DNA recombination</keyword>
<dbReference type="CDD" id="cd00801">
    <property type="entry name" value="INT_P4_C"/>
    <property type="match status" value="1"/>
</dbReference>
<dbReference type="Pfam" id="PF00589">
    <property type="entry name" value="Phage_integrase"/>
    <property type="match status" value="1"/>
</dbReference>
<dbReference type="PATRIC" id="fig|1127483.3.peg.4230"/>
<evidence type="ECO:0000256" key="1">
    <source>
        <dbReference type="ARBA" id="ARBA00008857"/>
    </source>
</evidence>
<dbReference type="InterPro" id="IPR038488">
    <property type="entry name" value="Integrase_DNA-bd_sf"/>
</dbReference>
<dbReference type="InterPro" id="IPR011010">
    <property type="entry name" value="DNA_brk_join_enz"/>
</dbReference>
<feature type="domain" description="Tyr recombinase" evidence="5">
    <location>
        <begin position="202"/>
        <end position="378"/>
    </location>
</feature>
<dbReference type="GO" id="GO:0003677">
    <property type="term" value="F:DNA binding"/>
    <property type="evidence" value="ECO:0007669"/>
    <property type="project" value="UniProtKB-KW"/>
</dbReference>
<dbReference type="SUPFAM" id="SSF56349">
    <property type="entry name" value="DNA breaking-rejoining enzymes"/>
    <property type="match status" value="1"/>
</dbReference>
<proteinExistence type="inferred from homology"/>
<dbReference type="Proteomes" id="UP000005808">
    <property type="component" value="Unassembled WGS sequence"/>
</dbReference>
<dbReference type="Pfam" id="PF13356">
    <property type="entry name" value="Arm-DNA-bind_3"/>
    <property type="match status" value="1"/>
</dbReference>
<dbReference type="PROSITE" id="PS51898">
    <property type="entry name" value="TYR_RECOMBINASE"/>
    <property type="match status" value="1"/>
</dbReference>
<dbReference type="InterPro" id="IPR025166">
    <property type="entry name" value="Integrase_DNA_bind_dom"/>
</dbReference>
<dbReference type="EMBL" id="AHJE01000051">
    <property type="protein sequence ID" value="EHP41242.1"/>
    <property type="molecule type" value="Genomic_DNA"/>
</dbReference>
<evidence type="ECO:0000313" key="7">
    <source>
        <dbReference type="Proteomes" id="UP000005808"/>
    </source>
</evidence>
<dbReference type="Pfam" id="PF22022">
    <property type="entry name" value="Phage_int_M"/>
    <property type="match status" value="1"/>
</dbReference>
<evidence type="ECO:0000256" key="4">
    <source>
        <dbReference type="ARBA" id="ARBA00023172"/>
    </source>
</evidence>
<dbReference type="GO" id="GO:0006310">
    <property type="term" value="P:DNA recombination"/>
    <property type="evidence" value="ECO:0007669"/>
    <property type="project" value="UniProtKB-KW"/>
</dbReference>
<dbReference type="PANTHER" id="PTHR30629:SF2">
    <property type="entry name" value="PROPHAGE INTEGRASE INTS-RELATED"/>
    <property type="match status" value="1"/>
</dbReference>
<dbReference type="RefSeq" id="WP_006159676.1">
    <property type="nucleotide sequence ID" value="NZ_AHJE01000051.1"/>
</dbReference>
<dbReference type="InterPro" id="IPR013762">
    <property type="entry name" value="Integrase-like_cat_sf"/>
</dbReference>
<protein>
    <submittedName>
        <fullName evidence="6">Cp4-like integrase</fullName>
    </submittedName>
</protein>
<gene>
    <name evidence="6" type="ORF">OR16_21126</name>
</gene>
<dbReference type="OrthoDB" id="9775880at2"/>
<comment type="similarity">
    <text evidence="1">Belongs to the 'phage' integrase family.</text>
</comment>
<dbReference type="PANTHER" id="PTHR30629">
    <property type="entry name" value="PROPHAGE INTEGRASE"/>
    <property type="match status" value="1"/>
</dbReference>
<dbReference type="Gene3D" id="1.10.150.130">
    <property type="match status" value="1"/>
</dbReference>
<name>H1S8C2_9BURK</name>
<dbReference type="GO" id="GO:0015074">
    <property type="term" value="P:DNA integration"/>
    <property type="evidence" value="ECO:0007669"/>
    <property type="project" value="UniProtKB-KW"/>
</dbReference>
<accession>H1S8C2</accession>